<dbReference type="InParanoid" id="G1XJS8"/>
<sequence>MNSLKSIAKGGWHPDKSSSSSSASSSHRSGDNERFKNFKGLQQVANWTGHGTKGGSQDPSTVTSRPLTSLKDPYSFGAPPKRDPKAPLPPPIQGPVLSCESKLAAPEPPTKEGEAHQSRSFKVDKTGLSTSGLPEPPKRAFGTTSGLPLPPLSRPTPPLPNRSQPPPLPGRQPSNPVGTQDNPSSLPSTVTGLGVASSALSASGRLGRAGVSVPGLGIGVESPSLPSRSVPTPPSRGASRVPTTSISEPSGWFAGPKSSSASSSVDSPAEAPAGGTTWAQKQAALTTISQARKDPTSISFSDATAAAKTAGNFHQRHGDQVAKGYRQLETAGLVDNSARDKLAEHGTLKDGPQSKWGDSASRISKASSKASSKYSLDVSSATQGGTNSLELVSAAGKKKPPPPPKPKALGNPNSPPPPIPLSTKPK</sequence>
<dbReference type="STRING" id="756982.G1XJS8"/>
<organism evidence="2 3">
    <name type="scientific">Arthrobotrys oligospora (strain ATCC 24927 / CBS 115.81 / DSM 1491)</name>
    <name type="common">Nematode-trapping fungus</name>
    <name type="synonym">Didymozoophaga oligospora</name>
    <dbReference type="NCBI Taxonomy" id="756982"/>
    <lineage>
        <taxon>Eukaryota</taxon>
        <taxon>Fungi</taxon>
        <taxon>Dikarya</taxon>
        <taxon>Ascomycota</taxon>
        <taxon>Pezizomycotina</taxon>
        <taxon>Orbiliomycetes</taxon>
        <taxon>Orbiliales</taxon>
        <taxon>Orbiliaceae</taxon>
        <taxon>Orbilia</taxon>
        <taxon>Orbilia oligospora</taxon>
    </lineage>
</organism>
<feature type="compositionally biased region" description="Basic and acidic residues" evidence="1">
    <location>
        <begin position="337"/>
        <end position="348"/>
    </location>
</feature>
<evidence type="ECO:0000313" key="2">
    <source>
        <dbReference type="EMBL" id="EGX46602.1"/>
    </source>
</evidence>
<feature type="region of interest" description="Disordered" evidence="1">
    <location>
        <begin position="206"/>
        <end position="282"/>
    </location>
</feature>
<dbReference type="eggNOG" id="ENOG502RRXM">
    <property type="taxonomic scope" value="Eukaryota"/>
</dbReference>
<feature type="compositionally biased region" description="Low complexity" evidence="1">
    <location>
        <begin position="254"/>
        <end position="273"/>
    </location>
</feature>
<comment type="caution">
    <text evidence="2">The sequence shown here is derived from an EMBL/GenBank/DDBJ whole genome shotgun (WGS) entry which is preliminary data.</text>
</comment>
<feature type="compositionally biased region" description="Pro residues" evidence="1">
    <location>
        <begin position="148"/>
        <end position="170"/>
    </location>
</feature>
<dbReference type="OrthoDB" id="3357271at2759"/>
<feature type="compositionally biased region" description="Polar residues" evidence="1">
    <location>
        <begin position="172"/>
        <end position="191"/>
    </location>
</feature>
<dbReference type="GeneID" id="22895697"/>
<evidence type="ECO:0000313" key="3">
    <source>
        <dbReference type="Proteomes" id="UP000008784"/>
    </source>
</evidence>
<dbReference type="AlphaFoldDB" id="G1XJS8"/>
<feature type="compositionally biased region" description="Low complexity" evidence="1">
    <location>
        <begin position="17"/>
        <end position="26"/>
    </location>
</feature>
<dbReference type="Proteomes" id="UP000008784">
    <property type="component" value="Unassembled WGS sequence"/>
</dbReference>
<feature type="compositionally biased region" description="Basic and acidic residues" evidence="1">
    <location>
        <begin position="109"/>
        <end position="125"/>
    </location>
</feature>
<gene>
    <name evidence="2" type="ORF">AOL_s00097g618</name>
</gene>
<dbReference type="OMA" id="MKNGWHP"/>
<feature type="region of interest" description="Disordered" evidence="1">
    <location>
        <begin position="336"/>
        <end position="426"/>
    </location>
</feature>
<name>G1XJS8_ARTOA</name>
<feature type="compositionally biased region" description="Polar residues" evidence="1">
    <location>
        <begin position="55"/>
        <end position="67"/>
    </location>
</feature>
<protein>
    <submittedName>
        <fullName evidence="2">Uncharacterized protein</fullName>
    </submittedName>
</protein>
<feature type="region of interest" description="Disordered" evidence="1">
    <location>
        <begin position="1"/>
        <end position="191"/>
    </location>
</feature>
<feature type="compositionally biased region" description="Low complexity" evidence="1">
    <location>
        <begin position="359"/>
        <end position="381"/>
    </location>
</feature>
<reference evidence="2 3" key="1">
    <citation type="journal article" date="2011" name="PLoS Pathog.">
        <title>Genomic and proteomic analyses of the fungus Arthrobotrys oligospora provide insights into nematode-trap formation.</title>
        <authorList>
            <person name="Yang J."/>
            <person name="Wang L."/>
            <person name="Ji X."/>
            <person name="Feng Y."/>
            <person name="Li X."/>
            <person name="Zou C."/>
            <person name="Xu J."/>
            <person name="Ren Y."/>
            <person name="Mi Q."/>
            <person name="Wu J."/>
            <person name="Liu S."/>
            <person name="Liu Y."/>
            <person name="Huang X."/>
            <person name="Wang H."/>
            <person name="Niu X."/>
            <person name="Li J."/>
            <person name="Liang L."/>
            <person name="Luo Y."/>
            <person name="Ji K."/>
            <person name="Zhou W."/>
            <person name="Yu Z."/>
            <person name="Li G."/>
            <person name="Liu Y."/>
            <person name="Li L."/>
            <person name="Qiao M."/>
            <person name="Feng L."/>
            <person name="Zhang K.-Q."/>
        </authorList>
    </citation>
    <scope>NUCLEOTIDE SEQUENCE [LARGE SCALE GENOMIC DNA]</scope>
    <source>
        <strain evidence="3">ATCC 24927 / CBS 115.81 / DSM 1491</strain>
    </source>
</reference>
<dbReference type="RefSeq" id="XP_011124753.1">
    <property type="nucleotide sequence ID" value="XM_011126451.1"/>
</dbReference>
<proteinExistence type="predicted"/>
<evidence type="ECO:0000256" key="1">
    <source>
        <dbReference type="SAM" id="MobiDB-lite"/>
    </source>
</evidence>
<keyword evidence="3" id="KW-1185">Reference proteome</keyword>
<accession>G1XJS8</accession>
<dbReference type="EMBL" id="ADOT01000178">
    <property type="protein sequence ID" value="EGX46602.1"/>
    <property type="molecule type" value="Genomic_DNA"/>
</dbReference>
<dbReference type="HOGENOM" id="CLU_036511_0_0_1"/>